<evidence type="ECO:0000313" key="2">
    <source>
        <dbReference type="Proteomes" id="UP000308230"/>
    </source>
</evidence>
<dbReference type="Pfam" id="PF05402">
    <property type="entry name" value="PqqD"/>
    <property type="match status" value="1"/>
</dbReference>
<protein>
    <submittedName>
        <fullName evidence="1">Lasso peptide biosynthesis PqqD family chaperone</fullName>
    </submittedName>
</protein>
<name>A0A5R9EWW9_9BACL</name>
<accession>A0A5R9EWW9</accession>
<dbReference type="NCBIfam" id="NF033536">
    <property type="entry name" value="lasso_PqqD_Bac"/>
    <property type="match status" value="1"/>
</dbReference>
<dbReference type="OrthoDB" id="1495225at2"/>
<dbReference type="InterPro" id="IPR041881">
    <property type="entry name" value="PqqD_sf"/>
</dbReference>
<evidence type="ECO:0000313" key="1">
    <source>
        <dbReference type="EMBL" id="TLS35557.1"/>
    </source>
</evidence>
<dbReference type="EMBL" id="SWLG01000019">
    <property type="protein sequence ID" value="TLS35557.1"/>
    <property type="molecule type" value="Genomic_DNA"/>
</dbReference>
<reference evidence="1 2" key="1">
    <citation type="submission" date="2019-04" db="EMBL/GenBank/DDBJ databases">
        <title>Bacillus caeni sp. nov., a bacterium isolated from mangrove sediment.</title>
        <authorList>
            <person name="Huang H."/>
            <person name="Mo K."/>
            <person name="Hu Y."/>
        </authorList>
    </citation>
    <scope>NUCLEOTIDE SEQUENCE [LARGE SCALE GENOMIC DNA]</scope>
    <source>
        <strain evidence="1 2">HB172195</strain>
    </source>
</reference>
<sequence>MQKVKTFEKITQYDVISQTEGNICSDMAGEKVMLSIKNGKYYNLGETGGDIWDMIINPIEVNAIVENLVIQYEVNQEECEGQVLSFLEELLEQDLIKKSK</sequence>
<dbReference type="Proteomes" id="UP000308230">
    <property type="component" value="Unassembled WGS sequence"/>
</dbReference>
<comment type="caution">
    <text evidence="1">The sequence shown here is derived from an EMBL/GenBank/DDBJ whole genome shotgun (WGS) entry which is preliminary data.</text>
</comment>
<keyword evidence="2" id="KW-1185">Reference proteome</keyword>
<organism evidence="1 2">
    <name type="scientific">Exobacillus caeni</name>
    <dbReference type="NCBI Taxonomy" id="2574798"/>
    <lineage>
        <taxon>Bacteria</taxon>
        <taxon>Bacillati</taxon>
        <taxon>Bacillota</taxon>
        <taxon>Bacilli</taxon>
        <taxon>Bacillales</taxon>
        <taxon>Guptibacillaceae</taxon>
        <taxon>Exobacillus</taxon>
    </lineage>
</organism>
<dbReference type="InterPro" id="IPR008792">
    <property type="entry name" value="PQQD"/>
</dbReference>
<proteinExistence type="predicted"/>
<gene>
    <name evidence="1" type="ORF">FCL54_19550</name>
</gene>
<dbReference type="Gene3D" id="1.10.10.1150">
    <property type="entry name" value="Coenzyme PQQ synthesis protein D (PqqD)"/>
    <property type="match status" value="1"/>
</dbReference>
<dbReference type="AlphaFoldDB" id="A0A5R9EWW9"/>